<dbReference type="GO" id="GO:0004674">
    <property type="term" value="F:protein serine/threonine kinase activity"/>
    <property type="evidence" value="ECO:0007669"/>
    <property type="project" value="UniProtKB-KW"/>
</dbReference>
<dbReference type="AlphaFoldDB" id="A0AAV8P2V7"/>
<dbReference type="PANTHER" id="PTHR27005:SF59">
    <property type="entry name" value="OS12G0615300 PROTEIN"/>
    <property type="match status" value="1"/>
</dbReference>
<accession>A0AAV8P2V7</accession>
<evidence type="ECO:0000313" key="19">
    <source>
        <dbReference type="Proteomes" id="UP001222027"/>
    </source>
</evidence>
<comment type="subcellular location">
    <subcellularLocation>
        <location evidence="1">Membrane</location>
        <topology evidence="1">Single-pass type I membrane protein</topology>
    </subcellularLocation>
</comment>
<evidence type="ECO:0000256" key="2">
    <source>
        <dbReference type="ARBA" id="ARBA00022527"/>
    </source>
</evidence>
<dbReference type="SMART" id="SM00181">
    <property type="entry name" value="EGF"/>
    <property type="match status" value="2"/>
</dbReference>
<feature type="domain" description="EGF-like" evidence="17">
    <location>
        <begin position="307"/>
        <end position="344"/>
    </location>
</feature>
<name>A0AAV8P2V7_ENSVE</name>
<dbReference type="SUPFAM" id="SSF56112">
    <property type="entry name" value="Protein kinase-like (PK-like)"/>
    <property type="match status" value="1"/>
</dbReference>
<dbReference type="InterPro" id="IPR000719">
    <property type="entry name" value="Prot_kinase_dom"/>
</dbReference>
<dbReference type="InterPro" id="IPR011009">
    <property type="entry name" value="Kinase-like_dom_sf"/>
</dbReference>
<keyword evidence="9" id="KW-1133">Transmembrane helix</keyword>
<reference evidence="18 19" key="1">
    <citation type="submission" date="2022-12" db="EMBL/GenBank/DDBJ databases">
        <title>Chromosome-scale assembly of the Ensete ventricosum genome.</title>
        <authorList>
            <person name="Dussert Y."/>
            <person name="Stocks J."/>
            <person name="Wendawek A."/>
            <person name="Woldeyes F."/>
            <person name="Nichols R.A."/>
            <person name="Borrell J.S."/>
        </authorList>
    </citation>
    <scope>NUCLEOTIDE SEQUENCE [LARGE SCALE GENOMIC DNA]</scope>
    <source>
        <strain evidence="19">cv. Maze</strain>
        <tissue evidence="18">Seeds</tissue>
    </source>
</reference>
<keyword evidence="12" id="KW-0325">Glycoprotein</keyword>
<evidence type="ECO:0000256" key="10">
    <source>
        <dbReference type="ARBA" id="ARBA00023136"/>
    </source>
</evidence>
<dbReference type="InterPro" id="IPR001881">
    <property type="entry name" value="EGF-like_Ca-bd_dom"/>
</dbReference>
<evidence type="ECO:0000256" key="8">
    <source>
        <dbReference type="ARBA" id="ARBA00022840"/>
    </source>
</evidence>
<dbReference type="GO" id="GO:0005524">
    <property type="term" value="F:ATP binding"/>
    <property type="evidence" value="ECO:0007669"/>
    <property type="project" value="UniProtKB-KW"/>
</dbReference>
<dbReference type="InterPro" id="IPR001245">
    <property type="entry name" value="Ser-Thr/Tyr_kinase_cat_dom"/>
</dbReference>
<dbReference type="PROSITE" id="PS01187">
    <property type="entry name" value="EGF_CA"/>
    <property type="match status" value="1"/>
</dbReference>
<dbReference type="InterPro" id="IPR045274">
    <property type="entry name" value="WAK-like"/>
</dbReference>
<dbReference type="InterPro" id="IPR049883">
    <property type="entry name" value="NOTCH1_EGF-like"/>
</dbReference>
<dbReference type="CDD" id="cd00054">
    <property type="entry name" value="EGF_CA"/>
    <property type="match status" value="1"/>
</dbReference>
<keyword evidence="2" id="KW-0418">Kinase</keyword>
<evidence type="ECO:0000256" key="5">
    <source>
        <dbReference type="ARBA" id="ARBA00022692"/>
    </source>
</evidence>
<dbReference type="Gene3D" id="1.10.510.10">
    <property type="entry name" value="Transferase(Phosphotransferase) domain 1"/>
    <property type="match status" value="2"/>
</dbReference>
<dbReference type="GO" id="GO:0007166">
    <property type="term" value="P:cell surface receptor signaling pathway"/>
    <property type="evidence" value="ECO:0007669"/>
    <property type="project" value="InterPro"/>
</dbReference>
<dbReference type="SMART" id="SM00179">
    <property type="entry name" value="EGF_CA"/>
    <property type="match status" value="1"/>
</dbReference>
<dbReference type="Gene3D" id="2.10.25.10">
    <property type="entry name" value="Laminin"/>
    <property type="match status" value="2"/>
</dbReference>
<evidence type="ECO:0000259" key="17">
    <source>
        <dbReference type="PROSITE" id="PS50026"/>
    </source>
</evidence>
<dbReference type="Pfam" id="PF07645">
    <property type="entry name" value="EGF_CA"/>
    <property type="match status" value="1"/>
</dbReference>
<dbReference type="PROSITE" id="PS50026">
    <property type="entry name" value="EGF_3"/>
    <property type="match status" value="1"/>
</dbReference>
<keyword evidence="3 13" id="KW-0245">EGF-like domain</keyword>
<dbReference type="Pfam" id="PF07714">
    <property type="entry name" value="PK_Tyr_Ser-Thr"/>
    <property type="match status" value="1"/>
</dbReference>
<dbReference type="FunFam" id="3.30.200.20:FF:000708">
    <property type="entry name" value="Protein kinase superfamily protein"/>
    <property type="match status" value="1"/>
</dbReference>
<evidence type="ECO:0000256" key="14">
    <source>
        <dbReference type="SAM" id="MobiDB-lite"/>
    </source>
</evidence>
<dbReference type="Proteomes" id="UP001222027">
    <property type="component" value="Unassembled WGS sequence"/>
</dbReference>
<evidence type="ECO:0000256" key="4">
    <source>
        <dbReference type="ARBA" id="ARBA00022679"/>
    </source>
</evidence>
<keyword evidence="4" id="KW-0808">Transferase</keyword>
<feature type="chain" id="PRO_5043619766" description="Protein kinase domain-containing protein" evidence="15">
    <location>
        <begin position="26"/>
        <end position="725"/>
    </location>
</feature>
<sequence length="725" mass="80247">MTMVAKRVLLFQIAATLLLPSAVAAAASNTTAAMSKPGCPNKCGEVDIPYPFGIGTNCSMEGFDITCTEFPKPFLSETNIEINSISLVDHELTVRTYMSKWCYARPSHANTPVDYSFLFSTNTSVDDPFLFSATRNKFTVVGCSTLAYIGGENDDTDSYSSGCISICRDERSISEGPSCDGLGCCQTSIPTELRTFSTRFDFNFDKGNVESFSPCSYAFLADQDWFQFDKSKLTDDFGKKNYDRAPAVLDWAIRSPASCPEAEALPGTYACRGGNTTCLNSTNGDGYRCMCSEGYTGNPYLEGGCQDIDECQLPLLYPCFGVCTNKPGGYDCTCPPGTLGNATQYNCTDIPSKFPAPARLAVGFRATIVALGTLISCVIVRTPKSNHKREREIFFGKNGGFKLYEEILSKRVGSVQIFTEEELQRATDNFDDKRVIDCGGYGMVYRGILDDHRVVAIKKSKKVDERRKDEFVDEIIVLSNIHHRHVVRLLGCCVELDVPMLVYEYVSNGSLFEVLHPDHHASHLPLQARLTIAEQAAEALAYLHSATTWSITHGNVKPHNILLDDDLSAKVSDFGESNLVPVDEEEFIAFVQGNFGVVLLELITGKKAIYADAAGEKRSLTTSFLVMMKEQRLRDILDGKMVEEGGEQLLGEVAAIAKECVSVKGEERPSMKEVAEHLHCLRRFRLQPKEENYRGEIEMAIVEERRRDTETDNSTYHALNMNAGR</sequence>
<dbReference type="EMBL" id="JAQQAF010000009">
    <property type="protein sequence ID" value="KAJ8461170.1"/>
    <property type="molecule type" value="Genomic_DNA"/>
</dbReference>
<dbReference type="InterPro" id="IPR000742">
    <property type="entry name" value="EGF"/>
</dbReference>
<dbReference type="FunFam" id="2.10.25.10:FF:000355">
    <property type="entry name" value="Wall-associated receptor kinase 3"/>
    <property type="match status" value="1"/>
</dbReference>
<evidence type="ECO:0000256" key="6">
    <source>
        <dbReference type="ARBA" id="ARBA00022729"/>
    </source>
</evidence>
<gene>
    <name evidence="18" type="ORF">OPV22_034096</name>
</gene>
<protein>
    <recommendedName>
        <fullName evidence="20">Protein kinase domain-containing protein</fullName>
    </recommendedName>
</protein>
<evidence type="ECO:0000256" key="12">
    <source>
        <dbReference type="ARBA" id="ARBA00023180"/>
    </source>
</evidence>
<evidence type="ECO:0000256" key="13">
    <source>
        <dbReference type="PROSITE-ProRule" id="PRU00076"/>
    </source>
</evidence>
<keyword evidence="5" id="KW-0812">Transmembrane</keyword>
<dbReference type="InterPro" id="IPR013695">
    <property type="entry name" value="WAK"/>
</dbReference>
<evidence type="ECO:0000313" key="18">
    <source>
        <dbReference type="EMBL" id="KAJ8461170.1"/>
    </source>
</evidence>
<dbReference type="GO" id="GO:0005886">
    <property type="term" value="C:plasma membrane"/>
    <property type="evidence" value="ECO:0007669"/>
    <property type="project" value="TreeGrafter"/>
</dbReference>
<dbReference type="PROSITE" id="PS50011">
    <property type="entry name" value="PROTEIN_KINASE_DOM"/>
    <property type="match status" value="1"/>
</dbReference>
<dbReference type="Pfam" id="PF08488">
    <property type="entry name" value="WAK"/>
    <property type="match status" value="1"/>
</dbReference>
<feature type="signal peptide" evidence="15">
    <location>
        <begin position="1"/>
        <end position="25"/>
    </location>
</feature>
<evidence type="ECO:0008006" key="20">
    <source>
        <dbReference type="Google" id="ProtNLM"/>
    </source>
</evidence>
<keyword evidence="11" id="KW-1015">Disulfide bond</keyword>
<dbReference type="Pfam" id="PF13947">
    <property type="entry name" value="GUB_WAK_bind"/>
    <property type="match status" value="1"/>
</dbReference>
<keyword evidence="2" id="KW-0723">Serine/threonine-protein kinase</keyword>
<dbReference type="SUPFAM" id="SSF57196">
    <property type="entry name" value="EGF/Laminin"/>
    <property type="match status" value="1"/>
</dbReference>
<evidence type="ECO:0000256" key="11">
    <source>
        <dbReference type="ARBA" id="ARBA00023157"/>
    </source>
</evidence>
<comment type="caution">
    <text evidence="13">Lacks conserved residue(s) required for the propagation of feature annotation.</text>
</comment>
<dbReference type="GO" id="GO:0030247">
    <property type="term" value="F:polysaccharide binding"/>
    <property type="evidence" value="ECO:0007669"/>
    <property type="project" value="InterPro"/>
</dbReference>
<evidence type="ECO:0000256" key="3">
    <source>
        <dbReference type="ARBA" id="ARBA00022536"/>
    </source>
</evidence>
<dbReference type="PROSITE" id="PS00010">
    <property type="entry name" value="ASX_HYDROXYL"/>
    <property type="match status" value="1"/>
</dbReference>
<proteinExistence type="predicted"/>
<evidence type="ECO:0000256" key="7">
    <source>
        <dbReference type="ARBA" id="ARBA00022741"/>
    </source>
</evidence>
<organism evidence="18 19">
    <name type="scientific">Ensete ventricosum</name>
    <name type="common">Abyssinian banana</name>
    <name type="synonym">Musa ensete</name>
    <dbReference type="NCBI Taxonomy" id="4639"/>
    <lineage>
        <taxon>Eukaryota</taxon>
        <taxon>Viridiplantae</taxon>
        <taxon>Streptophyta</taxon>
        <taxon>Embryophyta</taxon>
        <taxon>Tracheophyta</taxon>
        <taxon>Spermatophyta</taxon>
        <taxon>Magnoliopsida</taxon>
        <taxon>Liliopsida</taxon>
        <taxon>Zingiberales</taxon>
        <taxon>Musaceae</taxon>
        <taxon>Ensete</taxon>
    </lineage>
</organism>
<comment type="caution">
    <text evidence="18">The sequence shown here is derived from an EMBL/GenBank/DDBJ whole genome shotgun (WGS) entry which is preliminary data.</text>
</comment>
<dbReference type="PANTHER" id="PTHR27005">
    <property type="entry name" value="WALL-ASSOCIATED RECEPTOR KINASE-LIKE 21"/>
    <property type="match status" value="1"/>
</dbReference>
<keyword evidence="19" id="KW-1185">Reference proteome</keyword>
<feature type="region of interest" description="Disordered" evidence="14">
    <location>
        <begin position="706"/>
        <end position="725"/>
    </location>
</feature>
<evidence type="ECO:0000256" key="1">
    <source>
        <dbReference type="ARBA" id="ARBA00004479"/>
    </source>
</evidence>
<keyword evidence="10" id="KW-0472">Membrane</keyword>
<evidence type="ECO:0000256" key="15">
    <source>
        <dbReference type="SAM" id="SignalP"/>
    </source>
</evidence>
<dbReference type="InterPro" id="IPR018097">
    <property type="entry name" value="EGF_Ca-bd_CS"/>
</dbReference>
<dbReference type="InterPro" id="IPR000152">
    <property type="entry name" value="EGF-type_Asp/Asn_hydroxyl_site"/>
</dbReference>
<keyword evidence="8" id="KW-0067">ATP-binding</keyword>
<dbReference type="Gene3D" id="3.30.200.20">
    <property type="entry name" value="Phosphorylase Kinase, domain 1"/>
    <property type="match status" value="1"/>
</dbReference>
<keyword evidence="6 15" id="KW-0732">Signal</keyword>
<feature type="domain" description="Protein kinase" evidence="16">
    <location>
        <begin position="430"/>
        <end position="680"/>
    </location>
</feature>
<evidence type="ECO:0000256" key="9">
    <source>
        <dbReference type="ARBA" id="ARBA00022989"/>
    </source>
</evidence>
<evidence type="ECO:0000259" key="16">
    <source>
        <dbReference type="PROSITE" id="PS50011"/>
    </source>
</evidence>
<dbReference type="InterPro" id="IPR025287">
    <property type="entry name" value="WAK_GUB"/>
</dbReference>
<dbReference type="GO" id="GO:0005509">
    <property type="term" value="F:calcium ion binding"/>
    <property type="evidence" value="ECO:0007669"/>
    <property type="project" value="InterPro"/>
</dbReference>
<keyword evidence="7" id="KW-0547">Nucleotide-binding</keyword>